<sequence length="286" mass="31760">MDWSTAPDAAAWAADVRETRLEHVGLMEAAAEGFLEAAAWAEMLICRAACGYERLRAMNTMQCSPSDPQQCRVFAKFRAALGPGELPPVGFTRRLLEAMFDRTALALWEHAGQAGEETRALLSAARAWAEGSEQWTGVGWRRDGYSALAREGGADPLWRTSRAEIAAGAEGWFALPDGFVDPVRHWRLSVALRHAFPPDVLRQACETPYAMLLDLRPAKEAALRFSLEYAGEPIADLFELIVSWHDHVGELLHELACQLAELNGPWLDALWLYMATGVWLLRDGRD</sequence>
<dbReference type="OrthoDB" id="9770043at2"/>
<comment type="caution">
    <text evidence="1">The sequence shown here is derived from an EMBL/GenBank/DDBJ whole genome shotgun (WGS) entry which is preliminary data.</text>
</comment>
<keyword evidence="2" id="KW-1185">Reference proteome</keyword>
<dbReference type="HOGENOM" id="CLU_952802_0_0_11"/>
<reference evidence="1 2" key="1">
    <citation type="journal article" date="2011" name="Stand. Genomic Sci.">
        <title>High quality draft genome sequence of Segniliparus rugosus CDC 945(T)= (ATCC BAA-974(T)).</title>
        <authorList>
            <person name="Earl A.M."/>
            <person name="Desjardins C.A."/>
            <person name="Fitzgerald M.G."/>
            <person name="Arachchi H.M."/>
            <person name="Zeng Q."/>
            <person name="Mehta T."/>
            <person name="Griggs A."/>
            <person name="Birren B.W."/>
            <person name="Toney N.C."/>
            <person name="Carr J."/>
            <person name="Posey J."/>
            <person name="Butler W.R."/>
        </authorList>
    </citation>
    <scope>NUCLEOTIDE SEQUENCE [LARGE SCALE GENOMIC DNA]</scope>
    <source>
        <strain evidence="2">ATCC BAA-974 / DSM 45345 / CCUG 50838 / CIP 108380 / JCM 13579 / CDC 945</strain>
    </source>
</reference>
<dbReference type="AlphaFoldDB" id="E5XS25"/>
<dbReference type="RefSeq" id="WP_007470511.1">
    <property type="nucleotide sequence ID" value="NZ_KI391953.1"/>
</dbReference>
<evidence type="ECO:0000313" key="2">
    <source>
        <dbReference type="Proteomes" id="UP000004816"/>
    </source>
</evidence>
<dbReference type="EMBL" id="ACZI02000002">
    <property type="protein sequence ID" value="EFV12810.1"/>
    <property type="molecule type" value="Genomic_DNA"/>
</dbReference>
<organism evidence="1 2">
    <name type="scientific">Segniliparus rugosus (strain ATCC BAA-974 / DSM 45345 / CCUG 50838 / CIP 108380 / JCM 13579 / CDC 945)</name>
    <dbReference type="NCBI Taxonomy" id="679197"/>
    <lineage>
        <taxon>Bacteria</taxon>
        <taxon>Bacillati</taxon>
        <taxon>Actinomycetota</taxon>
        <taxon>Actinomycetes</taxon>
        <taxon>Mycobacteriales</taxon>
        <taxon>Segniliparaceae</taxon>
        <taxon>Segniliparus</taxon>
    </lineage>
</organism>
<name>E5XS25_SEGRC</name>
<dbReference type="Proteomes" id="UP000004816">
    <property type="component" value="Unassembled WGS sequence"/>
</dbReference>
<proteinExistence type="predicted"/>
<accession>E5XS25</accession>
<evidence type="ECO:0000313" key="1">
    <source>
        <dbReference type="EMBL" id="EFV12810.1"/>
    </source>
</evidence>
<protein>
    <submittedName>
        <fullName evidence="1">Uncharacterized protein</fullName>
    </submittedName>
</protein>
<gene>
    <name evidence="1" type="ORF">HMPREF9336_02297</name>
</gene>